<organism evidence="2 3">
    <name type="scientific">Sporothrix bragantina</name>
    <dbReference type="NCBI Taxonomy" id="671064"/>
    <lineage>
        <taxon>Eukaryota</taxon>
        <taxon>Fungi</taxon>
        <taxon>Dikarya</taxon>
        <taxon>Ascomycota</taxon>
        <taxon>Pezizomycotina</taxon>
        <taxon>Sordariomycetes</taxon>
        <taxon>Sordariomycetidae</taxon>
        <taxon>Ophiostomatales</taxon>
        <taxon>Ophiostomataceae</taxon>
        <taxon>Sporothrix</taxon>
    </lineage>
</organism>
<evidence type="ECO:0000313" key="2">
    <source>
        <dbReference type="EMBL" id="CAK7221022.1"/>
    </source>
</evidence>
<dbReference type="EMBL" id="CAWUHC010000033">
    <property type="protein sequence ID" value="CAK7221022.1"/>
    <property type="molecule type" value="Genomic_DNA"/>
</dbReference>
<evidence type="ECO:0008006" key="4">
    <source>
        <dbReference type="Google" id="ProtNLM"/>
    </source>
</evidence>
<comment type="caution">
    <text evidence="2">The sequence shown here is derived from an EMBL/GenBank/DDBJ whole genome shotgun (WGS) entry which is preliminary data.</text>
</comment>
<feature type="region of interest" description="Disordered" evidence="1">
    <location>
        <begin position="1"/>
        <end position="23"/>
    </location>
</feature>
<protein>
    <recommendedName>
        <fullName evidence="4">Zn(2)-C6 fungal-type domain-containing protein</fullName>
    </recommendedName>
</protein>
<sequence>MDASSRNRPTDTETGRTYRSKKQRPCDICRVRRVQCKSLRQLDGSRDTSLCQIKDLHGNGAGIRPAGLQQTLHGHGRQYHRATYSIRYRPFQSAIQSVIQSVVSAPPALTMSTSAKMHCQWTLEWTKTILR</sequence>
<accession>A0ABP0BMV9</accession>
<evidence type="ECO:0000313" key="3">
    <source>
        <dbReference type="Proteomes" id="UP001642406"/>
    </source>
</evidence>
<dbReference type="Proteomes" id="UP001642406">
    <property type="component" value="Unassembled WGS sequence"/>
</dbReference>
<name>A0ABP0BMV9_9PEZI</name>
<gene>
    <name evidence="2" type="ORF">SBRCBS47491_004385</name>
</gene>
<evidence type="ECO:0000256" key="1">
    <source>
        <dbReference type="SAM" id="MobiDB-lite"/>
    </source>
</evidence>
<keyword evidence="3" id="KW-1185">Reference proteome</keyword>
<proteinExistence type="predicted"/>
<reference evidence="2 3" key="1">
    <citation type="submission" date="2024-01" db="EMBL/GenBank/DDBJ databases">
        <authorList>
            <person name="Allen C."/>
            <person name="Tagirdzhanova G."/>
        </authorList>
    </citation>
    <scope>NUCLEOTIDE SEQUENCE [LARGE SCALE GENOMIC DNA]</scope>
</reference>